<dbReference type="EMBL" id="HADW01000195">
    <property type="protein sequence ID" value="SBP01595.1"/>
    <property type="molecule type" value="Transcribed_RNA"/>
</dbReference>
<keyword evidence="1" id="KW-0732">Signal</keyword>
<feature type="chain" id="PRO_5008362065" evidence="1">
    <location>
        <begin position="19"/>
        <end position="36"/>
    </location>
</feature>
<evidence type="ECO:0000256" key="1">
    <source>
        <dbReference type="SAM" id="SignalP"/>
    </source>
</evidence>
<proteinExistence type="predicted"/>
<gene>
    <name evidence="2" type="primary">Nfu_g_1_007011</name>
</gene>
<reference evidence="2" key="2">
    <citation type="submission" date="2016-06" db="EMBL/GenBank/DDBJ databases">
        <title>The genome of a short-lived fish provides insights into sex chromosome evolution and the genetic control of aging.</title>
        <authorList>
            <person name="Reichwald K."/>
            <person name="Felder M."/>
            <person name="Petzold A."/>
            <person name="Koch P."/>
            <person name="Groth M."/>
            <person name="Platzer M."/>
        </authorList>
    </citation>
    <scope>NUCLEOTIDE SEQUENCE</scope>
    <source>
        <tissue evidence="2">Brain</tissue>
    </source>
</reference>
<dbReference type="AlphaFoldDB" id="A0A1A7W7C2"/>
<accession>A0A1A7W7C2</accession>
<organism evidence="2">
    <name type="scientific">Iconisemion striatum</name>
    <dbReference type="NCBI Taxonomy" id="60296"/>
    <lineage>
        <taxon>Eukaryota</taxon>
        <taxon>Metazoa</taxon>
        <taxon>Chordata</taxon>
        <taxon>Craniata</taxon>
        <taxon>Vertebrata</taxon>
        <taxon>Euteleostomi</taxon>
        <taxon>Actinopterygii</taxon>
        <taxon>Neopterygii</taxon>
        <taxon>Teleostei</taxon>
        <taxon>Neoteleostei</taxon>
        <taxon>Acanthomorphata</taxon>
        <taxon>Ovalentaria</taxon>
        <taxon>Atherinomorphae</taxon>
        <taxon>Cyprinodontiformes</taxon>
        <taxon>Nothobranchiidae</taxon>
        <taxon>Iconisemion</taxon>
    </lineage>
</organism>
<feature type="signal peptide" evidence="1">
    <location>
        <begin position="1"/>
        <end position="18"/>
    </location>
</feature>
<name>A0A1A7W7C2_9TELE</name>
<evidence type="ECO:0000313" key="2">
    <source>
        <dbReference type="EMBL" id="SBP01595.1"/>
    </source>
</evidence>
<protein>
    <submittedName>
        <fullName evidence="2">Uncharacterized protein</fullName>
    </submittedName>
</protein>
<reference evidence="2" key="1">
    <citation type="submission" date="2016-05" db="EMBL/GenBank/DDBJ databases">
        <authorList>
            <person name="Lavstsen T."/>
            <person name="Jespersen J.S."/>
        </authorList>
    </citation>
    <scope>NUCLEOTIDE SEQUENCE</scope>
    <source>
        <tissue evidence="2">Brain</tissue>
    </source>
</reference>
<sequence length="36" mass="4020">MMLTLLIMITVMTMLSFQQLLEPREVQCAQSCDSGG</sequence>